<reference evidence="3" key="1">
    <citation type="journal article" date="2020" name="Microb. Genom.">
        <title>Genetic diversity of clinical and environmental Mucorales isolates obtained from an investigation of mucormycosis cases among solid organ transplant recipients.</title>
        <authorList>
            <person name="Nguyen M.H."/>
            <person name="Kaul D."/>
            <person name="Muto C."/>
            <person name="Cheng S.J."/>
            <person name="Richter R.A."/>
            <person name="Bruno V.M."/>
            <person name="Liu G."/>
            <person name="Beyhan S."/>
            <person name="Sundermann A.J."/>
            <person name="Mounaud S."/>
            <person name="Pasculle A.W."/>
            <person name="Nierman W.C."/>
            <person name="Driscoll E."/>
            <person name="Cumbie R."/>
            <person name="Clancy C.J."/>
            <person name="Dupont C.L."/>
        </authorList>
    </citation>
    <scope>NUCLEOTIDE SEQUENCE</scope>
    <source>
        <strain evidence="3">GL16</strain>
    </source>
</reference>
<feature type="region of interest" description="Disordered" evidence="1">
    <location>
        <begin position="40"/>
        <end position="106"/>
    </location>
</feature>
<sequence length="250" mass="26576">MKIHISLLIAVLVVISVITASPVYNKRDDTDITSAVDDTTVDSTADGTVDDTTVDGSDTTAADDSDVTTDDDSDSTTDDDSDSTTDDDSDSSTNDNANSTTIDNNTSLYNTSDIQLLSDTAFCSFLPYAPGVDIATTENEGKPFCTNSTLGGYPFPEGFILTSHYLTTENYTQVTGTMNPAAYNMSTTDDGGQYDNRDQGQHTCNGLKYFVNLVEPNGGTFCIRCCTSQADCNIGISQDGCVKVVPGDYS</sequence>
<evidence type="ECO:0000313" key="3">
    <source>
        <dbReference type="EMBL" id="KAG1547720.1"/>
    </source>
</evidence>
<proteinExistence type="predicted"/>
<evidence type="ECO:0000256" key="2">
    <source>
        <dbReference type="SAM" id="SignalP"/>
    </source>
</evidence>
<gene>
    <name evidence="3" type="ORF">G6F51_004100</name>
</gene>
<evidence type="ECO:0000256" key="1">
    <source>
        <dbReference type="SAM" id="MobiDB-lite"/>
    </source>
</evidence>
<dbReference type="EMBL" id="JAANIT010000438">
    <property type="protein sequence ID" value="KAG1547720.1"/>
    <property type="molecule type" value="Genomic_DNA"/>
</dbReference>
<comment type="caution">
    <text evidence="3">The sequence shown here is derived from an EMBL/GenBank/DDBJ whole genome shotgun (WGS) entry which is preliminary data.</text>
</comment>
<organism evidence="3 4">
    <name type="scientific">Rhizopus oryzae</name>
    <name type="common">Mucormycosis agent</name>
    <name type="synonym">Rhizopus arrhizus var. delemar</name>
    <dbReference type="NCBI Taxonomy" id="64495"/>
    <lineage>
        <taxon>Eukaryota</taxon>
        <taxon>Fungi</taxon>
        <taxon>Fungi incertae sedis</taxon>
        <taxon>Mucoromycota</taxon>
        <taxon>Mucoromycotina</taxon>
        <taxon>Mucoromycetes</taxon>
        <taxon>Mucorales</taxon>
        <taxon>Mucorineae</taxon>
        <taxon>Rhizopodaceae</taxon>
        <taxon>Rhizopus</taxon>
    </lineage>
</organism>
<feature type="compositionally biased region" description="Low complexity" evidence="1">
    <location>
        <begin position="91"/>
        <end position="106"/>
    </location>
</feature>
<dbReference type="AlphaFoldDB" id="A0A9P6YGC7"/>
<dbReference type="OrthoDB" id="3044029at2759"/>
<protein>
    <recommendedName>
        <fullName evidence="5">Secreted protein</fullName>
    </recommendedName>
</protein>
<feature type="chain" id="PRO_5040357310" description="Secreted protein" evidence="2">
    <location>
        <begin position="21"/>
        <end position="250"/>
    </location>
</feature>
<keyword evidence="2" id="KW-0732">Signal</keyword>
<evidence type="ECO:0008006" key="5">
    <source>
        <dbReference type="Google" id="ProtNLM"/>
    </source>
</evidence>
<feature type="signal peptide" evidence="2">
    <location>
        <begin position="1"/>
        <end position="20"/>
    </location>
</feature>
<dbReference type="Proteomes" id="UP000717996">
    <property type="component" value="Unassembled WGS sequence"/>
</dbReference>
<accession>A0A9P6YGC7</accession>
<evidence type="ECO:0000313" key="4">
    <source>
        <dbReference type="Proteomes" id="UP000717996"/>
    </source>
</evidence>
<dbReference type="OMA" id="CCASAND"/>
<name>A0A9P6YGC7_RHIOR</name>
<feature type="compositionally biased region" description="Acidic residues" evidence="1">
    <location>
        <begin position="61"/>
        <end position="90"/>
    </location>
</feature>